<protein>
    <recommendedName>
        <fullName evidence="2">Fervidolysin-like N-terminal prodomain domain-containing protein</fullName>
    </recommendedName>
</protein>
<dbReference type="Pfam" id="PF22148">
    <property type="entry name" value="Fervidolysin_NPro-like"/>
    <property type="match status" value="1"/>
</dbReference>
<feature type="transmembrane region" description="Helical" evidence="1">
    <location>
        <begin position="89"/>
        <end position="108"/>
    </location>
</feature>
<evidence type="ECO:0000259" key="2">
    <source>
        <dbReference type="Pfam" id="PF22148"/>
    </source>
</evidence>
<gene>
    <name evidence="3" type="ORF">MNBD_GAMMA05-220</name>
</gene>
<evidence type="ECO:0000256" key="1">
    <source>
        <dbReference type="SAM" id="Phobius"/>
    </source>
</evidence>
<organism evidence="3">
    <name type="scientific">hydrothermal vent metagenome</name>
    <dbReference type="NCBI Taxonomy" id="652676"/>
    <lineage>
        <taxon>unclassified sequences</taxon>
        <taxon>metagenomes</taxon>
        <taxon>ecological metagenomes</taxon>
    </lineage>
</organism>
<keyword evidence="1" id="KW-0812">Transmembrane</keyword>
<sequence>MNKQYYKENLPMYINGSLPGKEQADFERELSQDAELKKEADFLSAIRAYVKKEQIQTPGEMGLFKLKRQIKQQEQRDSKNSKLTSKWRTFAIAASLVLVVQAGVMITMTQQQDAFTPLSGSDYSENVIQVQFTSDAKESDIRALLLSFDASIIEGPSKNGLYRIRLNQLDDKVIEQLQQQSNIIDFVTEE</sequence>
<keyword evidence="1" id="KW-0472">Membrane</keyword>
<keyword evidence="1" id="KW-1133">Transmembrane helix</keyword>
<dbReference type="EMBL" id="UOFE01000046">
    <property type="protein sequence ID" value="VAW55043.1"/>
    <property type="molecule type" value="Genomic_DNA"/>
</dbReference>
<feature type="domain" description="Fervidolysin-like N-terminal prodomain" evidence="2">
    <location>
        <begin position="111"/>
        <end position="183"/>
    </location>
</feature>
<name>A0A3B0WRF1_9ZZZZ</name>
<dbReference type="InterPro" id="IPR054399">
    <property type="entry name" value="Fervidolysin-like_N_prodom"/>
</dbReference>
<proteinExistence type="predicted"/>
<dbReference type="AlphaFoldDB" id="A0A3B0WRF1"/>
<reference evidence="3" key="1">
    <citation type="submission" date="2018-06" db="EMBL/GenBank/DDBJ databases">
        <authorList>
            <person name="Zhirakovskaya E."/>
        </authorList>
    </citation>
    <scope>NUCLEOTIDE SEQUENCE</scope>
</reference>
<evidence type="ECO:0000313" key="3">
    <source>
        <dbReference type="EMBL" id="VAW55043.1"/>
    </source>
</evidence>
<accession>A0A3B0WRF1</accession>